<evidence type="ECO:0000313" key="2">
    <source>
        <dbReference type="Proteomes" id="UP001157502"/>
    </source>
</evidence>
<evidence type="ECO:0000313" key="1">
    <source>
        <dbReference type="EMBL" id="KAJ7999728.1"/>
    </source>
</evidence>
<comment type="caution">
    <text evidence="1">The sequence shown here is derived from an EMBL/GenBank/DDBJ whole genome shotgun (WGS) entry which is preliminary data.</text>
</comment>
<keyword evidence="2" id="KW-1185">Reference proteome</keyword>
<accession>A0ACC2G7J9</accession>
<reference evidence="1" key="1">
    <citation type="submission" date="2021-05" db="EMBL/GenBank/DDBJ databases">
        <authorList>
            <person name="Pan Q."/>
            <person name="Jouanno E."/>
            <person name="Zahm M."/>
            <person name="Klopp C."/>
            <person name="Cabau C."/>
            <person name="Louis A."/>
            <person name="Berthelot C."/>
            <person name="Parey E."/>
            <person name="Roest Crollius H."/>
            <person name="Montfort J."/>
            <person name="Robinson-Rechavi M."/>
            <person name="Bouchez O."/>
            <person name="Lampietro C."/>
            <person name="Lopez Roques C."/>
            <person name="Donnadieu C."/>
            <person name="Postlethwait J."/>
            <person name="Bobe J."/>
            <person name="Dillon D."/>
            <person name="Chandos A."/>
            <person name="von Hippel F."/>
            <person name="Guiguen Y."/>
        </authorList>
    </citation>
    <scope>NUCLEOTIDE SEQUENCE</scope>
    <source>
        <strain evidence="1">YG-Jan2019</strain>
    </source>
</reference>
<proteinExistence type="predicted"/>
<dbReference type="Proteomes" id="UP001157502">
    <property type="component" value="Chromosome 16"/>
</dbReference>
<gene>
    <name evidence="1" type="ORF">DPEC_G00197420</name>
</gene>
<sequence length="110" mass="11643">MAQGRQPGPGPTAGQPPTAAALKQRPLVGSASDPVGLGVQQRASPQPPMPATFSPISWGGREVQLSRQGSWEMLFLASAKSSRHFGERKRGGDSTVECRGGLESAYWKNL</sequence>
<dbReference type="EMBL" id="CM055743">
    <property type="protein sequence ID" value="KAJ7999728.1"/>
    <property type="molecule type" value="Genomic_DNA"/>
</dbReference>
<name>A0ACC2G7J9_DALPE</name>
<organism evidence="1 2">
    <name type="scientific">Dallia pectoralis</name>
    <name type="common">Alaska blackfish</name>
    <dbReference type="NCBI Taxonomy" id="75939"/>
    <lineage>
        <taxon>Eukaryota</taxon>
        <taxon>Metazoa</taxon>
        <taxon>Chordata</taxon>
        <taxon>Craniata</taxon>
        <taxon>Vertebrata</taxon>
        <taxon>Euteleostomi</taxon>
        <taxon>Actinopterygii</taxon>
        <taxon>Neopterygii</taxon>
        <taxon>Teleostei</taxon>
        <taxon>Protacanthopterygii</taxon>
        <taxon>Esociformes</taxon>
        <taxon>Umbridae</taxon>
        <taxon>Dallia</taxon>
    </lineage>
</organism>
<protein>
    <submittedName>
        <fullName evidence="1">Uncharacterized protein</fullName>
    </submittedName>
</protein>